<dbReference type="PANTHER" id="PTHR33653">
    <property type="entry name" value="RIBONUCLEASE VAPC2"/>
    <property type="match status" value="1"/>
</dbReference>
<accession>A0A143PH60</accession>
<comment type="similarity">
    <text evidence="7">Belongs to the PINc/VapC protein family.</text>
</comment>
<keyword evidence="5" id="KW-0378">Hydrolase</keyword>
<keyword evidence="10" id="KW-1185">Reference proteome</keyword>
<evidence type="ECO:0000256" key="4">
    <source>
        <dbReference type="ARBA" id="ARBA00022723"/>
    </source>
</evidence>
<proteinExistence type="inferred from homology"/>
<reference evidence="9 10" key="1">
    <citation type="journal article" date="2016" name="Genome Announc.">
        <title>First Complete Genome Sequence of a Subdivision 6 Acidobacterium Strain.</title>
        <authorList>
            <person name="Huang S."/>
            <person name="Vieira S."/>
            <person name="Bunk B."/>
            <person name="Riedel T."/>
            <person name="Sproer C."/>
            <person name="Overmann J."/>
        </authorList>
    </citation>
    <scope>NUCLEOTIDE SEQUENCE [LARGE SCALE GENOMIC DNA]</scope>
    <source>
        <strain evidence="10">DSM 100886 HEG_-6_39</strain>
    </source>
</reference>
<keyword evidence="3" id="KW-0540">Nuclease</keyword>
<evidence type="ECO:0000313" key="9">
    <source>
        <dbReference type="EMBL" id="AMY07922.1"/>
    </source>
</evidence>
<keyword evidence="4" id="KW-0479">Metal-binding</keyword>
<dbReference type="SUPFAM" id="SSF88723">
    <property type="entry name" value="PIN domain-like"/>
    <property type="match status" value="1"/>
</dbReference>
<sequence length="100" mass="11202">MNALLESGEAAWCPVVRLELWRGVTNDAERKTLRRYETLLPDYEISAEVWNRSIQLADRAHASGVTVPLADLLIFACAKIHGLDVAHDDTHFDALSKLET</sequence>
<keyword evidence="2" id="KW-1277">Toxin-antitoxin system</keyword>
<evidence type="ECO:0000256" key="6">
    <source>
        <dbReference type="ARBA" id="ARBA00022842"/>
    </source>
</evidence>
<evidence type="ECO:0000256" key="3">
    <source>
        <dbReference type="ARBA" id="ARBA00022722"/>
    </source>
</evidence>
<evidence type="ECO:0000256" key="1">
    <source>
        <dbReference type="ARBA" id="ARBA00001946"/>
    </source>
</evidence>
<organism evidence="9 10">
    <name type="scientific">Luteitalea pratensis</name>
    <dbReference type="NCBI Taxonomy" id="1855912"/>
    <lineage>
        <taxon>Bacteria</taxon>
        <taxon>Pseudomonadati</taxon>
        <taxon>Acidobacteriota</taxon>
        <taxon>Vicinamibacteria</taxon>
        <taxon>Vicinamibacterales</taxon>
        <taxon>Vicinamibacteraceae</taxon>
        <taxon>Luteitalea</taxon>
    </lineage>
</organism>
<keyword evidence="6" id="KW-0460">Magnesium</keyword>
<gene>
    <name evidence="9" type="ORF">LuPra_01106</name>
</gene>
<dbReference type="Pfam" id="PF01850">
    <property type="entry name" value="PIN"/>
    <property type="match status" value="1"/>
</dbReference>
<comment type="cofactor">
    <cofactor evidence="1">
        <name>Mg(2+)</name>
        <dbReference type="ChEBI" id="CHEBI:18420"/>
    </cofactor>
</comment>
<dbReference type="AlphaFoldDB" id="A0A143PH60"/>
<evidence type="ECO:0000256" key="2">
    <source>
        <dbReference type="ARBA" id="ARBA00022649"/>
    </source>
</evidence>
<evidence type="ECO:0000256" key="7">
    <source>
        <dbReference type="ARBA" id="ARBA00038093"/>
    </source>
</evidence>
<dbReference type="Proteomes" id="UP000076079">
    <property type="component" value="Chromosome"/>
</dbReference>
<dbReference type="InterPro" id="IPR050556">
    <property type="entry name" value="Type_II_TA_system_RNase"/>
</dbReference>
<dbReference type="InterPro" id="IPR002716">
    <property type="entry name" value="PIN_dom"/>
</dbReference>
<dbReference type="GO" id="GO:0046872">
    <property type="term" value="F:metal ion binding"/>
    <property type="evidence" value="ECO:0007669"/>
    <property type="project" value="UniProtKB-KW"/>
</dbReference>
<dbReference type="EMBL" id="CP015136">
    <property type="protein sequence ID" value="AMY07922.1"/>
    <property type="molecule type" value="Genomic_DNA"/>
</dbReference>
<dbReference type="KEGG" id="abac:LuPra_01106"/>
<feature type="domain" description="PIN" evidence="8">
    <location>
        <begin position="4"/>
        <end position="97"/>
    </location>
</feature>
<protein>
    <submittedName>
        <fullName evidence="9">PIN domain protein</fullName>
    </submittedName>
</protein>
<dbReference type="GO" id="GO:0016787">
    <property type="term" value="F:hydrolase activity"/>
    <property type="evidence" value="ECO:0007669"/>
    <property type="project" value="UniProtKB-KW"/>
</dbReference>
<dbReference type="PANTHER" id="PTHR33653:SF1">
    <property type="entry name" value="RIBONUCLEASE VAPC2"/>
    <property type="match status" value="1"/>
</dbReference>
<dbReference type="Gene3D" id="3.40.50.1010">
    <property type="entry name" value="5'-nuclease"/>
    <property type="match status" value="1"/>
</dbReference>
<reference evidence="10" key="2">
    <citation type="submission" date="2016-04" db="EMBL/GenBank/DDBJ databases">
        <title>First Complete Genome Sequence of a Subdivision 6 Acidobacterium.</title>
        <authorList>
            <person name="Huang S."/>
            <person name="Vieira S."/>
            <person name="Bunk B."/>
            <person name="Riedel T."/>
            <person name="Sproeer C."/>
            <person name="Overmann J."/>
        </authorList>
    </citation>
    <scope>NUCLEOTIDE SEQUENCE [LARGE SCALE GENOMIC DNA]</scope>
    <source>
        <strain evidence="10">DSM 100886 HEG_-6_39</strain>
    </source>
</reference>
<evidence type="ECO:0000256" key="5">
    <source>
        <dbReference type="ARBA" id="ARBA00022801"/>
    </source>
</evidence>
<dbReference type="InterPro" id="IPR029060">
    <property type="entry name" value="PIN-like_dom_sf"/>
</dbReference>
<evidence type="ECO:0000259" key="8">
    <source>
        <dbReference type="Pfam" id="PF01850"/>
    </source>
</evidence>
<evidence type="ECO:0000313" key="10">
    <source>
        <dbReference type="Proteomes" id="UP000076079"/>
    </source>
</evidence>
<dbReference type="RefSeq" id="WP_110169813.1">
    <property type="nucleotide sequence ID" value="NZ_CP015136.1"/>
</dbReference>
<dbReference type="GO" id="GO:0004518">
    <property type="term" value="F:nuclease activity"/>
    <property type="evidence" value="ECO:0007669"/>
    <property type="project" value="UniProtKB-KW"/>
</dbReference>
<dbReference type="OrthoDB" id="120859at2"/>
<name>A0A143PH60_LUTPR</name>